<organism evidence="2 3">
    <name type="scientific">Gigaspora margarita</name>
    <dbReference type="NCBI Taxonomy" id="4874"/>
    <lineage>
        <taxon>Eukaryota</taxon>
        <taxon>Fungi</taxon>
        <taxon>Fungi incertae sedis</taxon>
        <taxon>Mucoromycota</taxon>
        <taxon>Glomeromycotina</taxon>
        <taxon>Glomeromycetes</taxon>
        <taxon>Diversisporales</taxon>
        <taxon>Gigasporaceae</taxon>
        <taxon>Gigaspora</taxon>
    </lineage>
</organism>
<sequence length="311" mass="36537">MDEKIFALGVEQEPSKNNESKVRQKILLETKYGIEDYSMKEIENSLIKMEDSSLEKNNHPPEIFDKISDQEPEKENEFTRDAPELTRQSETDPVSKIKNQVPKNNIEKLNNTPKNKSSSRSIDIKLKEEQINIEWNHLSNAIQEAANKHIPWSKAKKTDFSYKKVFPKCKYHKELKLLHKICKDKKEKGVAKINYSEHNELYKWANLLRKKAEILARNIKKKEIQTNKIKIDRVLKEEKNFYQNSELVIKKTEIKKCEKEWLAALNKAHNKIVLGVSEIVYILLKKVSVETTKEFIKFANMVLEEGKFPRK</sequence>
<reference evidence="2 3" key="1">
    <citation type="submission" date="2021-06" db="EMBL/GenBank/DDBJ databases">
        <authorList>
            <person name="Kallberg Y."/>
            <person name="Tangrot J."/>
            <person name="Rosling A."/>
        </authorList>
    </citation>
    <scope>NUCLEOTIDE SEQUENCE [LARGE SCALE GENOMIC DNA]</scope>
    <source>
        <strain evidence="2 3">120-4 pot B 10/14</strain>
    </source>
</reference>
<protein>
    <submittedName>
        <fullName evidence="2">1156_t:CDS:1</fullName>
    </submittedName>
</protein>
<keyword evidence="3" id="KW-1185">Reference proteome</keyword>
<proteinExistence type="predicted"/>
<name>A0ABN7VAB0_GIGMA</name>
<dbReference type="Proteomes" id="UP000789901">
    <property type="component" value="Unassembled WGS sequence"/>
</dbReference>
<evidence type="ECO:0000256" key="1">
    <source>
        <dbReference type="SAM" id="MobiDB-lite"/>
    </source>
</evidence>
<dbReference type="EMBL" id="CAJVQB010011694">
    <property type="protein sequence ID" value="CAG8749756.1"/>
    <property type="molecule type" value="Genomic_DNA"/>
</dbReference>
<evidence type="ECO:0000313" key="2">
    <source>
        <dbReference type="EMBL" id="CAG8749756.1"/>
    </source>
</evidence>
<evidence type="ECO:0000313" key="3">
    <source>
        <dbReference type="Proteomes" id="UP000789901"/>
    </source>
</evidence>
<feature type="region of interest" description="Disordered" evidence="1">
    <location>
        <begin position="51"/>
        <end position="94"/>
    </location>
</feature>
<comment type="caution">
    <text evidence="2">The sequence shown here is derived from an EMBL/GenBank/DDBJ whole genome shotgun (WGS) entry which is preliminary data.</text>
</comment>
<gene>
    <name evidence="2" type="ORF">GMARGA_LOCUS16248</name>
</gene>
<accession>A0ABN7VAB0</accession>